<keyword evidence="4" id="KW-0677">Repeat</keyword>
<dbReference type="Gene3D" id="3.80.10.10">
    <property type="entry name" value="Ribonuclease Inhibitor"/>
    <property type="match status" value="1"/>
</dbReference>
<keyword evidence="5" id="KW-0508">mRNA splicing</keyword>
<dbReference type="Pfam" id="PF14580">
    <property type="entry name" value="LRR_9"/>
    <property type="match status" value="1"/>
</dbReference>
<evidence type="ECO:0000256" key="2">
    <source>
        <dbReference type="ARBA" id="ARBA00022614"/>
    </source>
</evidence>
<organism evidence="12 13">
    <name type="scientific">Xiphophorus couchianus</name>
    <name type="common">Monterrey platyfish</name>
    <dbReference type="NCBI Taxonomy" id="32473"/>
    <lineage>
        <taxon>Eukaryota</taxon>
        <taxon>Metazoa</taxon>
        <taxon>Chordata</taxon>
        <taxon>Craniata</taxon>
        <taxon>Vertebrata</taxon>
        <taxon>Euteleostomi</taxon>
        <taxon>Actinopterygii</taxon>
        <taxon>Neopterygii</taxon>
        <taxon>Teleostei</taxon>
        <taxon>Neoteleostei</taxon>
        <taxon>Acanthomorphata</taxon>
        <taxon>Ovalentaria</taxon>
        <taxon>Atherinomorphae</taxon>
        <taxon>Cyprinodontiformes</taxon>
        <taxon>Poeciliidae</taxon>
        <taxon>Poeciliinae</taxon>
        <taxon>Xiphophorus</taxon>
    </lineage>
</organism>
<comment type="similarity">
    <text evidence="7">Belongs to the U2 small nuclear ribonucleoprotein A family.</text>
</comment>
<evidence type="ECO:0000313" key="13">
    <source>
        <dbReference type="Proteomes" id="UP000261380"/>
    </source>
</evidence>
<feature type="region of interest" description="Disordered" evidence="10">
    <location>
        <begin position="249"/>
        <end position="331"/>
    </location>
</feature>
<keyword evidence="3" id="KW-0507">mRNA processing</keyword>
<evidence type="ECO:0000256" key="10">
    <source>
        <dbReference type="SAM" id="MobiDB-lite"/>
    </source>
</evidence>
<reference evidence="12" key="2">
    <citation type="submission" date="2025-09" db="UniProtKB">
        <authorList>
            <consortium name="Ensembl"/>
        </authorList>
    </citation>
    <scope>IDENTIFICATION</scope>
</reference>
<comment type="subunit">
    <text evidence="9">Identified in the spliceosome B complex. Identified in the spliceosome C complex. Found in a pre-mRNA splicing complex with SFRS4, SFRS5, SNRNP70, SNRPA1, SRRM1 and SRRM2. Found in a pre-mRNA exonic splicing enhancer (ESE) complex with SNRNP70, SNRPA1, SRRM1 and TRA2B. Contributes to the binding of stem loop IV of U2 snRNA with SNRPB2.</text>
</comment>
<sequence length="331" mass="37172">MVKLSAELIEQAAQYTNPVRDRELDLRGYKIPVLENLGATLDQFDTIDFSDNEVRKLDGFPLLKRLKTLLMNNNRICRIGENLEQSLPDLRELVLTNNSIQELGDLDPLATVKTLTLLSLLKNPVTNKKHYRLYVINKIPQIRVLDFQKVKLKERQEAEKMFRGKRGVQLAKDMGRRTKTFTPGVVQPEKRRTGPSQADVEAIKNAISNATSLAEVERLKGMLQAGQIPGRDLRQGGFQPAAVLCASTDRPGQEDVSTSQQFDIKSVSDDETETHVSSFVEPDPSGMEEEEEEEDYNGAEAHMEEGYGDSINNGDQAEDEDMEDEPHENGS</sequence>
<evidence type="ECO:0000259" key="11">
    <source>
        <dbReference type="SMART" id="SM00446"/>
    </source>
</evidence>
<dbReference type="AlphaFoldDB" id="A0A3B5MRE2"/>
<dbReference type="InterPro" id="IPR044640">
    <property type="entry name" value="RU2A"/>
</dbReference>
<dbReference type="GeneTree" id="ENSGT00940000153289"/>
<feature type="compositionally biased region" description="Acidic residues" evidence="10">
    <location>
        <begin position="316"/>
        <end position="331"/>
    </location>
</feature>
<keyword evidence="2" id="KW-0433">Leucine-rich repeat</keyword>
<name>A0A3B5MRE2_9TELE</name>
<evidence type="ECO:0000313" key="12">
    <source>
        <dbReference type="Ensembl" id="ENSXCOP00000023761.1"/>
    </source>
</evidence>
<proteinExistence type="inferred from homology"/>
<dbReference type="Ensembl" id="ENSXCOT00000024045.1">
    <property type="protein sequence ID" value="ENSXCOP00000023761.1"/>
    <property type="gene ID" value="ENSXCOG00000017746.1"/>
</dbReference>
<accession>A0A3B5MRE2</accession>
<dbReference type="InterPro" id="IPR032675">
    <property type="entry name" value="LRR_dom_sf"/>
</dbReference>
<reference evidence="12" key="1">
    <citation type="submission" date="2025-08" db="UniProtKB">
        <authorList>
            <consortium name="Ensembl"/>
        </authorList>
    </citation>
    <scope>IDENTIFICATION</scope>
</reference>
<evidence type="ECO:0000256" key="1">
    <source>
        <dbReference type="ARBA" id="ARBA00004123"/>
    </source>
</evidence>
<feature type="compositionally biased region" description="Acidic residues" evidence="10">
    <location>
        <begin position="286"/>
        <end position="297"/>
    </location>
</feature>
<keyword evidence="13" id="KW-1185">Reference proteome</keyword>
<dbReference type="InterPro" id="IPR003603">
    <property type="entry name" value="U2A'_phosphoprotein32A_C"/>
</dbReference>
<feature type="domain" description="U2A'/phosphoprotein 32 family A C-terminal" evidence="11">
    <location>
        <begin position="128"/>
        <end position="146"/>
    </location>
</feature>
<dbReference type="PANTHER" id="PTHR10552:SF6">
    <property type="entry name" value="U2 SMALL NUCLEAR RIBONUCLEOPROTEIN A"/>
    <property type="match status" value="1"/>
</dbReference>
<evidence type="ECO:0000256" key="9">
    <source>
        <dbReference type="ARBA" id="ARBA00062740"/>
    </source>
</evidence>
<evidence type="ECO:0000256" key="4">
    <source>
        <dbReference type="ARBA" id="ARBA00022737"/>
    </source>
</evidence>
<dbReference type="FunFam" id="3.80.10.10:FF:000026">
    <property type="entry name" value="U2 small nuclear ribonucleoprotein A"/>
    <property type="match status" value="1"/>
</dbReference>
<dbReference type="PANTHER" id="PTHR10552">
    <property type="entry name" value="U2 SMALL NUCLEAR RIBONUCLEOPROTEIN A"/>
    <property type="match status" value="1"/>
</dbReference>
<evidence type="ECO:0000256" key="6">
    <source>
        <dbReference type="ARBA" id="ARBA00023242"/>
    </source>
</evidence>
<dbReference type="GO" id="GO:0005681">
    <property type="term" value="C:spliceosomal complex"/>
    <property type="evidence" value="ECO:0007669"/>
    <property type="project" value="UniProtKB-KW"/>
</dbReference>
<evidence type="ECO:0000256" key="5">
    <source>
        <dbReference type="ARBA" id="ARBA00023187"/>
    </source>
</evidence>
<dbReference type="InterPro" id="IPR001611">
    <property type="entry name" value="Leu-rich_rpt"/>
</dbReference>
<comment type="function">
    <text evidence="8">Involved in pre-mRNA splicing as component of the spliceosome. Associated with sn-RNP U2, where it contributes to the binding of stem loop IV of U2 snRNA.</text>
</comment>
<dbReference type="SMART" id="SM00446">
    <property type="entry name" value="LRRcap"/>
    <property type="match status" value="1"/>
</dbReference>
<evidence type="ECO:0000256" key="3">
    <source>
        <dbReference type="ARBA" id="ARBA00022728"/>
    </source>
</evidence>
<evidence type="ECO:0000256" key="8">
    <source>
        <dbReference type="ARBA" id="ARBA00056565"/>
    </source>
</evidence>
<protein>
    <recommendedName>
        <fullName evidence="11">U2A'/phosphoprotein 32 family A C-terminal domain-containing protein</fullName>
    </recommendedName>
</protein>
<comment type="subcellular location">
    <subcellularLocation>
        <location evidence="1">Nucleus</location>
    </subcellularLocation>
</comment>
<dbReference type="PROSITE" id="PS51450">
    <property type="entry name" value="LRR"/>
    <property type="match status" value="1"/>
</dbReference>
<dbReference type="GO" id="GO:0000398">
    <property type="term" value="P:mRNA splicing, via spliceosome"/>
    <property type="evidence" value="ECO:0007669"/>
    <property type="project" value="InterPro"/>
</dbReference>
<dbReference type="GO" id="GO:0030620">
    <property type="term" value="F:U2 snRNA binding"/>
    <property type="evidence" value="ECO:0007669"/>
    <property type="project" value="InterPro"/>
</dbReference>
<dbReference type="STRING" id="32473.ENSXCOP00000023761"/>
<dbReference type="GO" id="GO:0005686">
    <property type="term" value="C:U2 snRNP"/>
    <property type="evidence" value="ECO:0007669"/>
    <property type="project" value="TreeGrafter"/>
</dbReference>
<dbReference type="SUPFAM" id="SSF52058">
    <property type="entry name" value="L domain-like"/>
    <property type="match status" value="1"/>
</dbReference>
<keyword evidence="3" id="KW-0747">Spliceosome</keyword>
<keyword evidence="6" id="KW-0539">Nucleus</keyword>
<dbReference type="Proteomes" id="UP000261380">
    <property type="component" value="Unplaced"/>
</dbReference>
<evidence type="ECO:0000256" key="7">
    <source>
        <dbReference type="ARBA" id="ARBA00024196"/>
    </source>
</evidence>